<name>A0ACC1T6N4_9APHY</name>
<evidence type="ECO:0000313" key="2">
    <source>
        <dbReference type="Proteomes" id="UP001148662"/>
    </source>
</evidence>
<organism evidence="1 2">
    <name type="scientific">Phlebia brevispora</name>
    <dbReference type="NCBI Taxonomy" id="194682"/>
    <lineage>
        <taxon>Eukaryota</taxon>
        <taxon>Fungi</taxon>
        <taxon>Dikarya</taxon>
        <taxon>Basidiomycota</taxon>
        <taxon>Agaricomycotina</taxon>
        <taxon>Agaricomycetes</taxon>
        <taxon>Polyporales</taxon>
        <taxon>Meruliaceae</taxon>
        <taxon>Phlebia</taxon>
    </lineage>
</organism>
<gene>
    <name evidence="1" type="ORF">NM688_g3179</name>
</gene>
<proteinExistence type="predicted"/>
<accession>A0ACC1T6N4</accession>
<protein>
    <submittedName>
        <fullName evidence="1">Uncharacterized protein</fullName>
    </submittedName>
</protein>
<reference evidence="1" key="1">
    <citation type="submission" date="2022-07" db="EMBL/GenBank/DDBJ databases">
        <title>Genome Sequence of Phlebia brevispora.</title>
        <authorList>
            <person name="Buettner E."/>
        </authorList>
    </citation>
    <scope>NUCLEOTIDE SEQUENCE</scope>
    <source>
        <strain evidence="1">MPL23</strain>
    </source>
</reference>
<comment type="caution">
    <text evidence="1">The sequence shown here is derived from an EMBL/GenBank/DDBJ whole genome shotgun (WGS) entry which is preliminary data.</text>
</comment>
<evidence type="ECO:0000313" key="1">
    <source>
        <dbReference type="EMBL" id="KAJ3554304.1"/>
    </source>
</evidence>
<sequence length="222" mass="24248">MISALSKLYLIASSKSWSLSAGLLRQLHSTSLTTTMSVTAPTEDDRDGLLLACRYGDLDDIKQFVDRFGPDPLNEIRDESGNTVLHMVCANGHTDVLDYLLEIIDPSLLPVQNEAKSTALHWAALNTHLSIAQKLVGYPRGPGKDLIDIKNAVGRTPLGEAENVGWEEGAKWFVEVMNLDGATRDEEELRPADEVKDIEVEIQDAEGQVAKMKIAPQGPLAS</sequence>
<dbReference type="Proteomes" id="UP001148662">
    <property type="component" value="Unassembled WGS sequence"/>
</dbReference>
<dbReference type="EMBL" id="JANHOG010000443">
    <property type="protein sequence ID" value="KAJ3554304.1"/>
    <property type="molecule type" value="Genomic_DNA"/>
</dbReference>
<keyword evidence="2" id="KW-1185">Reference proteome</keyword>